<dbReference type="GO" id="GO:0006307">
    <property type="term" value="P:DNA alkylation repair"/>
    <property type="evidence" value="ECO:0007669"/>
    <property type="project" value="TreeGrafter"/>
</dbReference>
<keyword evidence="4" id="KW-1185">Reference proteome</keyword>
<evidence type="ECO:0000256" key="2">
    <source>
        <dbReference type="ARBA" id="ARBA00023204"/>
    </source>
</evidence>
<keyword evidence="1" id="KW-0227">DNA damage</keyword>
<dbReference type="RefSeq" id="WP_250825812.1">
    <property type="nucleotide sequence ID" value="NZ_JAMOIL010000001.1"/>
</dbReference>
<dbReference type="InterPro" id="IPR051912">
    <property type="entry name" value="Alkylbase_DNA_Glycosylase/TA"/>
</dbReference>
<dbReference type="SUPFAM" id="SSF48150">
    <property type="entry name" value="DNA-glycosylase"/>
    <property type="match status" value="1"/>
</dbReference>
<dbReference type="GO" id="GO:0032131">
    <property type="term" value="F:alkylated DNA binding"/>
    <property type="evidence" value="ECO:0007669"/>
    <property type="project" value="TreeGrafter"/>
</dbReference>
<dbReference type="GO" id="GO:0005737">
    <property type="term" value="C:cytoplasm"/>
    <property type="evidence" value="ECO:0007669"/>
    <property type="project" value="TreeGrafter"/>
</dbReference>
<protein>
    <submittedName>
        <fullName evidence="3">DNA-3-methyladenine glycosylase 2 family protein</fullName>
    </submittedName>
</protein>
<name>A0A9X2D5W0_9ACTN</name>
<comment type="caution">
    <text evidence="3">The sequence shown here is derived from an EMBL/GenBank/DDBJ whole genome shotgun (WGS) entry which is preliminary data.</text>
</comment>
<dbReference type="AlphaFoldDB" id="A0A9X2D5W0"/>
<keyword evidence="2" id="KW-0234">DNA repair</keyword>
<dbReference type="GO" id="GO:0032993">
    <property type="term" value="C:protein-DNA complex"/>
    <property type="evidence" value="ECO:0007669"/>
    <property type="project" value="TreeGrafter"/>
</dbReference>
<sequence length="322" mass="35208">MPILHETRTWRPPPLVGASGAAVPWPVRRVLGLQRHGGGDPTFRVAADEAVWRGLRTPLGPATLVVAARPSEGVVVTEAWGPGGTWALDSVPALLGSEDDWSGFSTDHPVLMEARRHHPHLRLGRTGLVMEALVPAIIEQKVTGQEAFAGFRMLVRRFGEPAPGPHAAALDLHVQPTPETIRQVPSWAWLKMHVDPARSKAILRAARVAAALERTIGLEGDEVERRITSIPGIGEWTAAEVRQRAHGDPDAVSFGDYHVAKDVGWALTGTPWDDDQLREFLEPYRPQRGRVPALVAAAGLHRPRRGARMAPRGHLPARVTRW</sequence>
<dbReference type="Proteomes" id="UP001139485">
    <property type="component" value="Unassembled WGS sequence"/>
</dbReference>
<dbReference type="GO" id="GO:0006285">
    <property type="term" value="P:base-excision repair, AP site formation"/>
    <property type="evidence" value="ECO:0007669"/>
    <property type="project" value="TreeGrafter"/>
</dbReference>
<dbReference type="PANTHER" id="PTHR43003:SF6">
    <property type="entry name" value="DNA GLYCOSYLASE"/>
    <property type="match status" value="1"/>
</dbReference>
<dbReference type="EMBL" id="JAMOIL010000001">
    <property type="protein sequence ID" value="MCM0618854.1"/>
    <property type="molecule type" value="Genomic_DNA"/>
</dbReference>
<reference evidence="3" key="1">
    <citation type="submission" date="2022-05" db="EMBL/GenBank/DDBJ databases">
        <authorList>
            <person name="Tuo L."/>
        </authorList>
    </citation>
    <scope>NUCLEOTIDE SEQUENCE</scope>
    <source>
        <strain evidence="3">BSK12Z-4</strain>
    </source>
</reference>
<dbReference type="GO" id="GO:0043916">
    <property type="term" value="F:DNA-7-methylguanine glycosylase activity"/>
    <property type="evidence" value="ECO:0007669"/>
    <property type="project" value="TreeGrafter"/>
</dbReference>
<organism evidence="3 4">
    <name type="scientific">Nocardioides bruguierae</name>
    <dbReference type="NCBI Taxonomy" id="2945102"/>
    <lineage>
        <taxon>Bacteria</taxon>
        <taxon>Bacillati</taxon>
        <taxon>Actinomycetota</taxon>
        <taxon>Actinomycetes</taxon>
        <taxon>Propionibacteriales</taxon>
        <taxon>Nocardioidaceae</taxon>
        <taxon>Nocardioides</taxon>
    </lineage>
</organism>
<proteinExistence type="predicted"/>
<dbReference type="PANTHER" id="PTHR43003">
    <property type="entry name" value="DNA-3-METHYLADENINE GLYCOSYLASE"/>
    <property type="match status" value="1"/>
</dbReference>
<dbReference type="InterPro" id="IPR011257">
    <property type="entry name" value="DNA_glycosylase"/>
</dbReference>
<accession>A0A9X2D5W0</accession>
<dbReference type="Gene3D" id="1.10.340.30">
    <property type="entry name" value="Hypothetical protein, domain 2"/>
    <property type="match status" value="1"/>
</dbReference>
<evidence type="ECO:0000313" key="3">
    <source>
        <dbReference type="EMBL" id="MCM0618854.1"/>
    </source>
</evidence>
<dbReference type="GO" id="GO:0008725">
    <property type="term" value="F:DNA-3-methyladenine glycosylase activity"/>
    <property type="evidence" value="ECO:0007669"/>
    <property type="project" value="TreeGrafter"/>
</dbReference>
<evidence type="ECO:0000256" key="1">
    <source>
        <dbReference type="ARBA" id="ARBA00022763"/>
    </source>
</evidence>
<gene>
    <name evidence="3" type="ORF">M8330_00930</name>
</gene>
<evidence type="ECO:0000313" key="4">
    <source>
        <dbReference type="Proteomes" id="UP001139485"/>
    </source>
</evidence>